<keyword evidence="6" id="KW-1185">Reference proteome</keyword>
<dbReference type="KEGG" id="srt:Srot_0813"/>
<dbReference type="InterPro" id="IPR008146">
    <property type="entry name" value="Gln_synth_cat_dom"/>
</dbReference>
<dbReference type="InterPro" id="IPR027303">
    <property type="entry name" value="Gln_synth_gly_rich_site"/>
</dbReference>
<sequence length="731" mass="79198">MMENVCVTANTIRAQAIRAVEACAPPAKIFDAGEEPGRIFGENVFSKAVMRKRLPKAVYKSVSATIERGEKLDPSVADAVASAMKDWALEKGATHYAHVFYPLTGLTAEKHDSFLEPAGDGSALAEFAGKTLIQGEPDASSFPNGGLRSTFEARGYTGWDVTSPAYILENPNGNTLCIPTVFVSMTGDALDHKTPLLRSQQAMGEHAERILKLFGHEKPGKIVSFCGPEQEYFLLDRHFFLARPDLMNAGRTLFGHKPPKGQEFDDHYFGSIPERVLGFMMETEREMFKLGIPAKTRHNEVAPGQFEVAPMFERANMASDHQQLLMTVLKTVAKRHGMEVLFHEKPFQGVNGSGKHVNFSIGNDELGSLLVPGDTPHENAQFLVFCAAVIRAVHKYAGLLRASVASATNDHRLGANEAPPAIISIFLGDQLADIFEQIAKGRATSSKGKGTMIIGADTLPPLPTDPGDRNRTSPFAFTGNRFEFRAPGSMQTVAAPMVTINTIMADSLDHIATELETAVADGVEFDAAVQSLLTQIITDHGAVVFNGNGYSDEWQAEAASRGLPNLRTTLDALPELVSDKALALFEKYKVFNGREMRSRYEIGLEQYALTIGVEARLALEIGATQILPAAVRHQTELAQNVAALKAAGVEADVAPLEEVTGLVAELRRSLAALKEALGHHAGESALEEATHAGQALLPAMADVRCAADQLESVISDDLWPLPTYQEMLFIL</sequence>
<evidence type="ECO:0000256" key="2">
    <source>
        <dbReference type="RuleBase" id="RU000384"/>
    </source>
</evidence>
<dbReference type="Pfam" id="PF00120">
    <property type="entry name" value="Gln-synt_C"/>
    <property type="match status" value="1"/>
</dbReference>
<dbReference type="InterPro" id="IPR040577">
    <property type="entry name" value="Gln-synt_C"/>
</dbReference>
<dbReference type="Gene3D" id="1.20.120.1560">
    <property type="match status" value="1"/>
</dbReference>
<dbReference type="PROSITE" id="PS51987">
    <property type="entry name" value="GS_CATALYTIC"/>
    <property type="match status" value="1"/>
</dbReference>
<reference evidence="5 6" key="1">
    <citation type="journal article" date="2010" name="Stand. Genomic Sci.">
        <title>Complete genome sequence of Segniliparus rotundus type strain (CDC 1076).</title>
        <authorList>
            <person name="Sikorski J."/>
            <person name="Lapidus A."/>
            <person name="Copeland A."/>
            <person name="Misra M."/>
            <person name="Glavina Del Rio T."/>
            <person name="Nolan M."/>
            <person name="Lucas S."/>
            <person name="Chen F."/>
            <person name="Tice H."/>
            <person name="Cheng J.F."/>
            <person name="Jando M."/>
            <person name="Schneider S."/>
            <person name="Bruce D."/>
            <person name="Goodwin L."/>
            <person name="Pitluck S."/>
            <person name="Liolios K."/>
            <person name="Mikhailova N."/>
            <person name="Pati A."/>
            <person name="Ivanova N."/>
            <person name="Mavromatis K."/>
            <person name="Chen A."/>
            <person name="Palaniappan K."/>
            <person name="Chertkov O."/>
            <person name="Land M."/>
            <person name="Hauser L."/>
            <person name="Chang Y.J."/>
            <person name="Jeffries C.D."/>
            <person name="Brettin T."/>
            <person name="Detter J.C."/>
            <person name="Han C."/>
            <person name="Rohde M."/>
            <person name="Goker M."/>
            <person name="Bristow J."/>
            <person name="Eisen J.A."/>
            <person name="Markowitz V."/>
            <person name="Hugenholtz P."/>
            <person name="Kyrpides N.C."/>
            <person name="Klenk H.P."/>
        </authorList>
    </citation>
    <scope>NUCLEOTIDE SEQUENCE [LARGE SCALE GENOMIC DNA]</scope>
    <source>
        <strain evidence="6">ATCC BAA-972 / CDC 1076 / CIP 108378 / DSM 44985 / JCM 13578</strain>
    </source>
</reference>
<dbReference type="SUPFAM" id="SSF55931">
    <property type="entry name" value="Glutamine synthetase/guanido kinase"/>
    <property type="match status" value="1"/>
</dbReference>
<dbReference type="InterPro" id="IPR022147">
    <property type="entry name" value="GSIII_N"/>
</dbReference>
<dbReference type="InterPro" id="IPR014746">
    <property type="entry name" value="Gln_synth/guanido_kin_cat_dom"/>
</dbReference>
<protein>
    <submittedName>
        <fullName evidence="5">Glutamine synthetase catalytic region</fullName>
    </submittedName>
</protein>
<dbReference type="AlphaFoldDB" id="D6ZE12"/>
<dbReference type="PROSITE" id="PS00181">
    <property type="entry name" value="GLNA_ATP"/>
    <property type="match status" value="1"/>
</dbReference>
<gene>
    <name evidence="5" type="ordered locus">Srot_0813</name>
</gene>
<dbReference type="HOGENOM" id="CLU_024307_0_0_11"/>
<comment type="similarity">
    <text evidence="1 2">Belongs to the glutamine synthetase family.</text>
</comment>
<dbReference type="RefSeq" id="WP_013137748.1">
    <property type="nucleotide sequence ID" value="NC_014168.1"/>
</dbReference>
<dbReference type="PROSITE" id="PS51986">
    <property type="entry name" value="GS_BETA_GRASP"/>
    <property type="match status" value="1"/>
</dbReference>
<dbReference type="eggNOG" id="COG3968">
    <property type="taxonomic scope" value="Bacteria"/>
</dbReference>
<dbReference type="Pfam" id="PF18318">
    <property type="entry name" value="Gln-synt_C-ter"/>
    <property type="match status" value="1"/>
</dbReference>
<evidence type="ECO:0000313" key="5">
    <source>
        <dbReference type="EMBL" id="ADG97292.1"/>
    </source>
</evidence>
<dbReference type="STRING" id="640132.Srot_0813"/>
<feature type="domain" description="GS catalytic" evidence="4">
    <location>
        <begin position="192"/>
        <end position="626"/>
    </location>
</feature>
<dbReference type="InterPro" id="IPR052725">
    <property type="entry name" value="GS_Type-3"/>
</dbReference>
<dbReference type="InterPro" id="IPR008147">
    <property type="entry name" value="Gln_synt_N"/>
</dbReference>
<dbReference type="PANTHER" id="PTHR42974">
    <property type="entry name" value="GLUTAMINE SYNTHETASE"/>
    <property type="match status" value="1"/>
</dbReference>
<dbReference type="Proteomes" id="UP000002247">
    <property type="component" value="Chromosome"/>
</dbReference>
<dbReference type="PANTHER" id="PTHR42974:SF1">
    <property type="entry name" value="TYPE-3 GLUTAMINE SYNTHETASE"/>
    <property type="match status" value="1"/>
</dbReference>
<evidence type="ECO:0000259" key="3">
    <source>
        <dbReference type="PROSITE" id="PS51986"/>
    </source>
</evidence>
<dbReference type="GO" id="GO:0004356">
    <property type="term" value="F:glutamine synthetase activity"/>
    <property type="evidence" value="ECO:0007669"/>
    <property type="project" value="InterPro"/>
</dbReference>
<organism evidence="5 6">
    <name type="scientific">Segniliparus rotundus (strain ATCC BAA-972 / CDC 1076 / CIP 108378 / DSM 44985 / JCM 13578)</name>
    <dbReference type="NCBI Taxonomy" id="640132"/>
    <lineage>
        <taxon>Bacteria</taxon>
        <taxon>Bacillati</taxon>
        <taxon>Actinomycetota</taxon>
        <taxon>Actinomycetes</taxon>
        <taxon>Mycobacteriales</taxon>
        <taxon>Segniliparaceae</taxon>
        <taxon>Segniliparus</taxon>
    </lineage>
</organism>
<evidence type="ECO:0000259" key="4">
    <source>
        <dbReference type="PROSITE" id="PS51987"/>
    </source>
</evidence>
<dbReference type="EMBL" id="CP001958">
    <property type="protein sequence ID" value="ADG97292.1"/>
    <property type="molecule type" value="Genomic_DNA"/>
</dbReference>
<dbReference type="Gene3D" id="3.30.590.10">
    <property type="entry name" value="Glutamine synthetase/guanido kinase, catalytic domain"/>
    <property type="match status" value="1"/>
</dbReference>
<evidence type="ECO:0000256" key="1">
    <source>
        <dbReference type="PROSITE-ProRule" id="PRU01330"/>
    </source>
</evidence>
<dbReference type="GO" id="GO:0006542">
    <property type="term" value="P:glutamine biosynthetic process"/>
    <property type="evidence" value="ECO:0007669"/>
    <property type="project" value="InterPro"/>
</dbReference>
<accession>D6ZE12</accession>
<dbReference type="SMART" id="SM01230">
    <property type="entry name" value="Gln-synt_C"/>
    <property type="match status" value="1"/>
</dbReference>
<dbReference type="Pfam" id="PF12437">
    <property type="entry name" value="GSIII_N"/>
    <property type="match status" value="1"/>
</dbReference>
<evidence type="ECO:0000313" key="6">
    <source>
        <dbReference type="Proteomes" id="UP000002247"/>
    </source>
</evidence>
<name>D6ZE12_SEGRD</name>
<proteinExistence type="inferred from homology"/>
<feature type="domain" description="GS beta-grasp" evidence="3">
    <location>
        <begin position="94"/>
        <end position="187"/>
    </location>
</feature>